<dbReference type="Proteomes" id="UP000204031">
    <property type="component" value="Segment"/>
</dbReference>
<name>M4SL17_9CAUD</name>
<dbReference type="KEGG" id="vg:15010645"/>
<accession>M4SL17</accession>
<dbReference type="OrthoDB" id="33943at10239"/>
<proteinExistence type="predicted"/>
<dbReference type="RefSeq" id="YP_007674113.1">
    <property type="nucleotide sequence ID" value="NC_020848.1"/>
</dbReference>
<organism evidence="1 2">
    <name type="scientific">Vibrio phage VBP47</name>
    <dbReference type="NCBI Taxonomy" id="754073"/>
    <lineage>
        <taxon>Viruses</taxon>
        <taxon>Duplodnaviria</taxon>
        <taxon>Heunggongvirae</taxon>
        <taxon>Uroviricota</taxon>
        <taxon>Caudoviricetes</taxon>
        <taxon>Schitoviridae</taxon>
        <taxon>Fuhrmanvirinae</taxon>
        <taxon>Stoningtonvirus</taxon>
        <taxon>Stoningtonvirus VBP47</taxon>
    </lineage>
</organism>
<gene>
    <name evidence="1" type="ORF">VPNG_00018</name>
</gene>
<sequence>MAMKWLTADGERIPINKMETRHLFYTLRLIWNNQHGKTHRWNRGPIRPFTHPQYTEGYLKDANFQMHKELLQRKKPAWMDKALEDLKVLKLELLLECP</sequence>
<evidence type="ECO:0000313" key="2">
    <source>
        <dbReference type="Proteomes" id="UP000204031"/>
    </source>
</evidence>
<protein>
    <submittedName>
        <fullName evidence="1">Uncharacterized protein</fullName>
    </submittedName>
</protein>
<reference evidence="1 2" key="1">
    <citation type="submission" date="2010-11" db="EMBL/GenBank/DDBJ databases">
        <title>The Genome Sequence of Vibrio phage VBP47.</title>
        <authorList>
            <consortium name="The Broad Institute Genome Sequencing Platform"/>
            <person name="Henn M.R."/>
            <person name="Wharam S."/>
            <person name="Gilg I."/>
            <person name="Martinez Martinez J."/>
            <person name="Wilson W."/>
            <person name="Levin J."/>
            <person name="Malboeuf C."/>
            <person name="Casali M."/>
            <person name="Russ C."/>
            <person name="Lennon N."/>
            <person name="Chapman S.B."/>
            <person name="Erlich R."/>
            <person name="Young S.K."/>
            <person name="Yandava C."/>
            <person name="Zeng Q."/>
            <person name="Fitzgerald M.F."/>
            <person name="Alvarado L."/>
            <person name="Anderson S."/>
            <person name="Berlin A."/>
            <person name="Chen Z."/>
            <person name="Freedman E."/>
            <person name="Gellesch M."/>
            <person name="Goldberg J."/>
            <person name="Green L."/>
            <person name="Griggs A."/>
            <person name="Gujja S."/>
            <person name="Heilman E."/>
            <person name="Heiman D."/>
            <person name="Hollinger A."/>
            <person name="Howarth C."/>
            <person name="Larson L."/>
            <person name="Mehta T."/>
            <person name="Neiman D."/>
            <person name="Pearson M."/>
            <person name="Roberts A."/>
            <person name="Ryan E."/>
            <person name="Saif S."/>
            <person name="Shea T."/>
            <person name="Shenoy N."/>
            <person name="Sisk P."/>
            <person name="Stolte C."/>
            <person name="Sykes S."/>
            <person name="White J."/>
            <person name="Haas B."/>
            <person name="Nusbaum C."/>
            <person name="Birren B."/>
        </authorList>
    </citation>
    <scope>NUCLEOTIDE SEQUENCE [LARGE SCALE GENOMIC DNA]</scope>
    <source>
        <strain evidence="1 2">VBP47</strain>
    </source>
</reference>
<evidence type="ECO:0000313" key="1">
    <source>
        <dbReference type="EMBL" id="AGH57042.1"/>
    </source>
</evidence>
<dbReference type="GeneID" id="15010645"/>
<keyword evidence="2" id="KW-1185">Reference proteome</keyword>
<dbReference type="EMBL" id="HQ634194">
    <property type="protein sequence ID" value="AGH57042.1"/>
    <property type="molecule type" value="Genomic_DNA"/>
</dbReference>